<protein>
    <recommendedName>
        <fullName evidence="3">Glycine zipper domain-containing protein</fullName>
    </recommendedName>
</protein>
<dbReference type="STRING" id="65393.PCC7424_2054"/>
<name>B7KF26_GLOC7</name>
<gene>
    <name evidence="1" type="ordered locus">PCC7424_2054</name>
</gene>
<keyword evidence="2" id="KW-1185">Reference proteome</keyword>
<reference evidence="2" key="1">
    <citation type="journal article" date="2011" name="MBio">
        <title>Novel metabolic attributes of the genus Cyanothece, comprising a group of unicellular nitrogen-fixing Cyanobacteria.</title>
        <authorList>
            <person name="Bandyopadhyay A."/>
            <person name="Elvitigala T."/>
            <person name="Welsh E."/>
            <person name="Stockel J."/>
            <person name="Liberton M."/>
            <person name="Min H."/>
            <person name="Sherman L.A."/>
            <person name="Pakrasi H.B."/>
        </authorList>
    </citation>
    <scope>NUCLEOTIDE SEQUENCE [LARGE SCALE GENOMIC DNA]</scope>
    <source>
        <strain evidence="2">PCC 7424</strain>
    </source>
</reference>
<dbReference type="eggNOG" id="ENOG50336ZG">
    <property type="taxonomic scope" value="Bacteria"/>
</dbReference>
<evidence type="ECO:0000313" key="2">
    <source>
        <dbReference type="Proteomes" id="UP000002384"/>
    </source>
</evidence>
<sequence length="136" mass="14100">MKKPLSSILSIGTAITAITLTDFWLFSTGVVLAQGSREENRRPPSATYCDTFARNYANRSAQGGVIGGALTGAASGALLGNAFGGRRGAGRRSAQGASTGAVAGGIAGGVRQSSERDRLYRLAFEDCMNGNLTYFD</sequence>
<evidence type="ECO:0008006" key="3">
    <source>
        <dbReference type="Google" id="ProtNLM"/>
    </source>
</evidence>
<dbReference type="HOGENOM" id="CLU_165996_0_0_3"/>
<evidence type="ECO:0000313" key="1">
    <source>
        <dbReference type="EMBL" id="ACK70482.1"/>
    </source>
</evidence>
<organism evidence="1 2">
    <name type="scientific">Gloeothece citriformis (strain PCC 7424)</name>
    <name type="common">Cyanothece sp. (strain PCC 7424)</name>
    <dbReference type="NCBI Taxonomy" id="65393"/>
    <lineage>
        <taxon>Bacteria</taxon>
        <taxon>Bacillati</taxon>
        <taxon>Cyanobacteriota</taxon>
        <taxon>Cyanophyceae</taxon>
        <taxon>Oscillatoriophycideae</taxon>
        <taxon>Chroococcales</taxon>
        <taxon>Aphanothecaceae</taxon>
        <taxon>Gloeothece</taxon>
        <taxon>Gloeothece citriformis</taxon>
    </lineage>
</organism>
<dbReference type="KEGG" id="cyc:PCC7424_2054"/>
<proteinExistence type="predicted"/>
<dbReference type="Proteomes" id="UP000002384">
    <property type="component" value="Chromosome"/>
</dbReference>
<dbReference type="EMBL" id="CP001291">
    <property type="protein sequence ID" value="ACK70482.1"/>
    <property type="molecule type" value="Genomic_DNA"/>
</dbReference>
<dbReference type="RefSeq" id="WP_015954088.1">
    <property type="nucleotide sequence ID" value="NC_011729.1"/>
</dbReference>
<dbReference type="AlphaFoldDB" id="B7KF26"/>
<accession>B7KF26</accession>